<reference evidence="2 3" key="1">
    <citation type="submission" date="2017-02" db="EMBL/GenBank/DDBJ databases">
        <authorList>
            <person name="Peterson S.W."/>
        </authorList>
    </citation>
    <scope>NUCLEOTIDE SEQUENCE [LARGE SCALE GENOMIC DNA]</scope>
    <source>
        <strain evidence="2 3">DSM 25262</strain>
    </source>
</reference>
<dbReference type="OrthoDB" id="1493774at2"/>
<evidence type="ECO:0000313" key="2">
    <source>
        <dbReference type="EMBL" id="SKC43660.1"/>
    </source>
</evidence>
<evidence type="ECO:0000256" key="1">
    <source>
        <dbReference type="SAM" id="Phobius"/>
    </source>
</evidence>
<name>A0A1T5IWX3_9BACT</name>
<dbReference type="RefSeq" id="WP_079685115.1">
    <property type="nucleotide sequence ID" value="NZ_FUZU01000001.1"/>
</dbReference>
<keyword evidence="1" id="KW-0472">Membrane</keyword>
<dbReference type="Pfam" id="PF05751">
    <property type="entry name" value="FixH"/>
    <property type="match status" value="1"/>
</dbReference>
<feature type="transmembrane region" description="Helical" evidence="1">
    <location>
        <begin position="6"/>
        <end position="26"/>
    </location>
</feature>
<proteinExistence type="predicted"/>
<keyword evidence="1" id="KW-0812">Transmembrane</keyword>
<dbReference type="InterPro" id="IPR008620">
    <property type="entry name" value="FixH"/>
</dbReference>
<sequence>MNFGKWIVVAFVLFAAFIATLVTVCVRQDISLVSKDYYAEELDYQDQIQRLNNTAQLQERPVIKVVNHTLHIEFNQFDKMENGKLKLFCPSNAKMDRDFKVSSSHPQVQSFNLDALQKGMYRAKLSWEMNGKEFYQEEVIYI</sequence>
<dbReference type="AlphaFoldDB" id="A0A1T5IWX3"/>
<protein>
    <submittedName>
        <fullName evidence="2">FixH protein</fullName>
    </submittedName>
</protein>
<keyword evidence="3" id="KW-1185">Reference proteome</keyword>
<dbReference type="STRING" id="688867.SAMN05660236_0494"/>
<keyword evidence="1" id="KW-1133">Transmembrane helix</keyword>
<dbReference type="EMBL" id="FUZU01000001">
    <property type="protein sequence ID" value="SKC43660.1"/>
    <property type="molecule type" value="Genomic_DNA"/>
</dbReference>
<dbReference type="Proteomes" id="UP000190961">
    <property type="component" value="Unassembled WGS sequence"/>
</dbReference>
<accession>A0A1T5IWX3</accession>
<organism evidence="2 3">
    <name type="scientific">Ohtaekwangia koreensis</name>
    <dbReference type="NCBI Taxonomy" id="688867"/>
    <lineage>
        <taxon>Bacteria</taxon>
        <taxon>Pseudomonadati</taxon>
        <taxon>Bacteroidota</taxon>
        <taxon>Cytophagia</taxon>
        <taxon>Cytophagales</taxon>
        <taxon>Fulvivirgaceae</taxon>
        <taxon>Ohtaekwangia</taxon>
    </lineage>
</organism>
<evidence type="ECO:0000313" key="3">
    <source>
        <dbReference type="Proteomes" id="UP000190961"/>
    </source>
</evidence>
<gene>
    <name evidence="2" type="ORF">SAMN05660236_0494</name>
</gene>